<reference evidence="7" key="1">
    <citation type="journal article" date="2019" name="Int. J. Syst. Evol. Microbiol.">
        <title>The Global Catalogue of Microorganisms (GCM) 10K type strain sequencing project: providing services to taxonomists for standard genome sequencing and annotation.</title>
        <authorList>
            <consortium name="The Broad Institute Genomics Platform"/>
            <consortium name="The Broad Institute Genome Sequencing Center for Infectious Disease"/>
            <person name="Wu L."/>
            <person name="Ma J."/>
        </authorList>
    </citation>
    <scope>NUCLEOTIDE SEQUENCE [LARGE SCALE GENOMIC DNA]</scope>
    <source>
        <strain evidence="7">JCM 16548</strain>
    </source>
</reference>
<keyword evidence="2 4" id="KW-0547">Nucleotide-binding</keyword>
<dbReference type="InterPro" id="IPR013815">
    <property type="entry name" value="ATP_grasp_subdomain_1"/>
</dbReference>
<sequence length="406" mass="44500">MTVPNVVMLSPGFPLEMAYFTRALAEVGATVIGVGDQPVGVLPPEARAALAHYEHVSLADEDAVIAALRGLSRHARIDQVECLWEPYMVLAARIREELGLPGMTVAQTWPFRDKELMKQVLDAAGIRTPRHASTGTNAGIYAAAEQIGYPLIIKPIAGAGSADTYRVDSLAELETVLPMIGHVETVSVEEFIEAEEFTYDTICGAGDILYDNVSWYRPRPLQARSHEWISPQTVALRDLDRAELVAGIEMGHQVITALGFTAGFTHMEWYRKADGEVVFGEIGARPPGARTVDVMNYACDADLFRTWAAAVLTGRAEPVARPYNAASIFKRARGSGHIDRVEGLDRLLAEHGDSVCVLDLLPVGAHRRDWRATLISDGMIILRDPDLDRLVTIADRFGSELQLYAR</sequence>
<protein>
    <recommendedName>
        <fullName evidence="5">ATP-grasp domain-containing protein</fullName>
    </recommendedName>
</protein>
<dbReference type="InterPro" id="IPR011761">
    <property type="entry name" value="ATP-grasp"/>
</dbReference>
<dbReference type="Gene3D" id="3.30.470.20">
    <property type="entry name" value="ATP-grasp fold, B domain"/>
    <property type="match status" value="1"/>
</dbReference>
<keyword evidence="7" id="KW-1185">Reference proteome</keyword>
<evidence type="ECO:0000313" key="7">
    <source>
        <dbReference type="Proteomes" id="UP001500051"/>
    </source>
</evidence>
<dbReference type="Gene3D" id="3.40.50.20">
    <property type="match status" value="1"/>
</dbReference>
<dbReference type="Proteomes" id="UP001500051">
    <property type="component" value="Unassembled WGS sequence"/>
</dbReference>
<evidence type="ECO:0000256" key="1">
    <source>
        <dbReference type="ARBA" id="ARBA00022598"/>
    </source>
</evidence>
<dbReference type="InterPro" id="IPR052032">
    <property type="entry name" value="ATP-dep_AA_Ligase"/>
</dbReference>
<name>A0ABP7CXS9_9ACTN</name>
<keyword evidence="3 4" id="KW-0067">ATP-binding</keyword>
<dbReference type="InterPro" id="IPR041472">
    <property type="entry name" value="BL00235/CARNS1_N"/>
</dbReference>
<dbReference type="PANTHER" id="PTHR43585:SF2">
    <property type="entry name" value="ATP-GRASP ENZYME FSQD"/>
    <property type="match status" value="1"/>
</dbReference>
<dbReference type="EMBL" id="BAAAYX010000003">
    <property type="protein sequence ID" value="GAA3698076.1"/>
    <property type="molecule type" value="Genomic_DNA"/>
</dbReference>
<gene>
    <name evidence="6" type="ORF">GCM10022204_12900</name>
</gene>
<dbReference type="Gene3D" id="3.30.1490.20">
    <property type="entry name" value="ATP-grasp fold, A domain"/>
    <property type="match status" value="1"/>
</dbReference>
<evidence type="ECO:0000256" key="3">
    <source>
        <dbReference type="ARBA" id="ARBA00022840"/>
    </source>
</evidence>
<dbReference type="SUPFAM" id="SSF56059">
    <property type="entry name" value="Glutathione synthetase ATP-binding domain-like"/>
    <property type="match status" value="1"/>
</dbReference>
<evidence type="ECO:0000313" key="6">
    <source>
        <dbReference type="EMBL" id="GAA3698076.1"/>
    </source>
</evidence>
<proteinExistence type="predicted"/>
<evidence type="ECO:0000256" key="4">
    <source>
        <dbReference type="PROSITE-ProRule" id="PRU00409"/>
    </source>
</evidence>
<dbReference type="Pfam" id="PF18130">
    <property type="entry name" value="ATPgrasp_N"/>
    <property type="match status" value="1"/>
</dbReference>
<keyword evidence="1" id="KW-0436">Ligase</keyword>
<accession>A0ABP7CXS9</accession>
<dbReference type="PANTHER" id="PTHR43585">
    <property type="entry name" value="FUMIPYRROLE BIOSYNTHESIS PROTEIN C"/>
    <property type="match status" value="1"/>
</dbReference>
<feature type="domain" description="ATP-grasp" evidence="5">
    <location>
        <begin position="118"/>
        <end position="312"/>
    </location>
</feature>
<evidence type="ECO:0000256" key="2">
    <source>
        <dbReference type="ARBA" id="ARBA00022741"/>
    </source>
</evidence>
<organism evidence="6 7">
    <name type="scientific">Microlunatus aurantiacus</name>
    <dbReference type="NCBI Taxonomy" id="446786"/>
    <lineage>
        <taxon>Bacteria</taxon>
        <taxon>Bacillati</taxon>
        <taxon>Actinomycetota</taxon>
        <taxon>Actinomycetes</taxon>
        <taxon>Propionibacteriales</taxon>
        <taxon>Propionibacteriaceae</taxon>
        <taxon>Microlunatus</taxon>
    </lineage>
</organism>
<evidence type="ECO:0000259" key="5">
    <source>
        <dbReference type="PROSITE" id="PS50975"/>
    </source>
</evidence>
<dbReference type="PROSITE" id="PS50975">
    <property type="entry name" value="ATP_GRASP"/>
    <property type="match status" value="1"/>
</dbReference>
<comment type="caution">
    <text evidence="6">The sequence shown here is derived from an EMBL/GenBank/DDBJ whole genome shotgun (WGS) entry which is preliminary data.</text>
</comment>